<gene>
    <name evidence="2" type="ORF">XELAEV_18045190mg</name>
</gene>
<feature type="domain" description="GIY-YIG" evidence="1">
    <location>
        <begin position="5"/>
        <end position="81"/>
    </location>
</feature>
<dbReference type="InterPro" id="IPR000305">
    <property type="entry name" value="GIY-YIG_endonuc"/>
</dbReference>
<evidence type="ECO:0000259" key="1">
    <source>
        <dbReference type="Pfam" id="PF01541"/>
    </source>
</evidence>
<dbReference type="Proteomes" id="UP000694892">
    <property type="component" value="Chromosome 9_10L"/>
</dbReference>
<dbReference type="SUPFAM" id="SSF82771">
    <property type="entry name" value="GIY-YIG endonuclease"/>
    <property type="match status" value="1"/>
</dbReference>
<organism evidence="2 3">
    <name type="scientific">Xenopus laevis</name>
    <name type="common">African clawed frog</name>
    <dbReference type="NCBI Taxonomy" id="8355"/>
    <lineage>
        <taxon>Eukaryota</taxon>
        <taxon>Metazoa</taxon>
        <taxon>Chordata</taxon>
        <taxon>Craniata</taxon>
        <taxon>Vertebrata</taxon>
        <taxon>Euteleostomi</taxon>
        <taxon>Amphibia</taxon>
        <taxon>Batrachia</taxon>
        <taxon>Anura</taxon>
        <taxon>Pipoidea</taxon>
        <taxon>Pipidae</taxon>
        <taxon>Xenopodinae</taxon>
        <taxon>Xenopus</taxon>
        <taxon>Xenopus</taxon>
    </lineage>
</organism>
<dbReference type="Pfam" id="PF01541">
    <property type="entry name" value="GIY-YIG"/>
    <property type="match status" value="1"/>
</dbReference>
<protein>
    <recommendedName>
        <fullName evidence="1">GIY-YIG domain-containing protein</fullName>
    </recommendedName>
</protein>
<reference evidence="3" key="1">
    <citation type="journal article" date="2016" name="Nature">
        <title>Genome evolution in the allotetraploid frog Xenopus laevis.</title>
        <authorList>
            <person name="Session A.M."/>
            <person name="Uno Y."/>
            <person name="Kwon T."/>
            <person name="Chapman J.A."/>
            <person name="Toyoda A."/>
            <person name="Takahashi S."/>
            <person name="Fukui A."/>
            <person name="Hikosaka A."/>
            <person name="Suzuki A."/>
            <person name="Kondo M."/>
            <person name="van Heeringen S.J."/>
            <person name="Quigley I."/>
            <person name="Heinz S."/>
            <person name="Ogino H."/>
            <person name="Ochi H."/>
            <person name="Hellsten U."/>
            <person name="Lyons J.B."/>
            <person name="Simakov O."/>
            <person name="Putnam N."/>
            <person name="Stites J."/>
            <person name="Kuroki Y."/>
            <person name="Tanaka T."/>
            <person name="Michiue T."/>
            <person name="Watanabe M."/>
            <person name="Bogdanovic O."/>
            <person name="Lister R."/>
            <person name="Georgiou G."/>
            <person name="Paranjpe S.S."/>
            <person name="van Kruijsbergen I."/>
            <person name="Shu S."/>
            <person name="Carlson J."/>
            <person name="Kinoshita T."/>
            <person name="Ohta Y."/>
            <person name="Mawaribuchi S."/>
            <person name="Jenkins J."/>
            <person name="Grimwood J."/>
            <person name="Schmutz J."/>
            <person name="Mitros T."/>
            <person name="Mozaffari S.V."/>
            <person name="Suzuki Y."/>
            <person name="Haramoto Y."/>
            <person name="Yamamoto T.S."/>
            <person name="Takagi C."/>
            <person name="Heald R."/>
            <person name="Miller K."/>
            <person name="Haudenschild C."/>
            <person name="Kitzman J."/>
            <person name="Nakayama T."/>
            <person name="Izutsu Y."/>
            <person name="Robert J."/>
            <person name="Fortriede J."/>
            <person name="Burns K."/>
            <person name="Lotay V."/>
            <person name="Karimi K."/>
            <person name="Yasuoka Y."/>
            <person name="Dichmann D.S."/>
            <person name="Flajnik M.F."/>
            <person name="Houston D.W."/>
            <person name="Shendure J."/>
            <person name="DuPasquier L."/>
            <person name="Vize P.D."/>
            <person name="Zorn A.M."/>
            <person name="Ito M."/>
            <person name="Marcotte E.M."/>
            <person name="Wallingford J.B."/>
            <person name="Ito Y."/>
            <person name="Asashima M."/>
            <person name="Ueno N."/>
            <person name="Matsuda Y."/>
            <person name="Veenstra G.J."/>
            <person name="Fujiyama A."/>
            <person name="Harland R.M."/>
            <person name="Taira M."/>
            <person name="Rokhsar D.S."/>
        </authorList>
    </citation>
    <scope>NUCLEOTIDE SEQUENCE [LARGE SCALE GENOMIC DNA]</scope>
    <source>
        <strain evidence="3">J</strain>
    </source>
</reference>
<dbReference type="AlphaFoldDB" id="A0A974C071"/>
<evidence type="ECO:0000313" key="2">
    <source>
        <dbReference type="EMBL" id="OCT64088.1"/>
    </source>
</evidence>
<name>A0A974C071_XENLA</name>
<dbReference type="InterPro" id="IPR035901">
    <property type="entry name" value="GIY-YIG_endonuc_sf"/>
</dbReference>
<sequence length="99" mass="11552">MCLKCPTTGLYVGETGQTLRQRMNSHRFNIKHGSTDAPVAAHFCSNTHSIKGLWITVLKRNFKTQQEQKEWEFKIMRKFNTLECGLNRDRSCMSRLVFN</sequence>
<proteinExistence type="predicted"/>
<dbReference type="EMBL" id="CM004482">
    <property type="protein sequence ID" value="OCT64088.1"/>
    <property type="molecule type" value="Genomic_DNA"/>
</dbReference>
<evidence type="ECO:0000313" key="3">
    <source>
        <dbReference type="Proteomes" id="UP000694892"/>
    </source>
</evidence>
<accession>A0A974C071</accession>